<feature type="compositionally biased region" description="Basic and acidic residues" evidence="1">
    <location>
        <begin position="628"/>
        <end position="638"/>
    </location>
</feature>
<feature type="domain" description="SET" evidence="3">
    <location>
        <begin position="293"/>
        <end position="452"/>
    </location>
</feature>
<evidence type="ECO:0000256" key="1">
    <source>
        <dbReference type="SAM" id="MobiDB-lite"/>
    </source>
</evidence>
<feature type="chain" id="PRO_5042185562" description="SET domain-containing protein" evidence="2">
    <location>
        <begin position="25"/>
        <end position="653"/>
    </location>
</feature>
<evidence type="ECO:0000259" key="3">
    <source>
        <dbReference type="PROSITE" id="PS50280"/>
    </source>
</evidence>
<keyword evidence="2" id="KW-0732">Signal</keyword>
<reference evidence="4" key="1">
    <citation type="submission" date="2023-08" db="EMBL/GenBank/DDBJ databases">
        <authorList>
            <person name="Audoor S."/>
            <person name="Bilcke G."/>
        </authorList>
    </citation>
    <scope>NUCLEOTIDE SEQUENCE</scope>
</reference>
<organism evidence="4 5">
    <name type="scientific">Cylindrotheca closterium</name>
    <dbReference type="NCBI Taxonomy" id="2856"/>
    <lineage>
        <taxon>Eukaryota</taxon>
        <taxon>Sar</taxon>
        <taxon>Stramenopiles</taxon>
        <taxon>Ochrophyta</taxon>
        <taxon>Bacillariophyta</taxon>
        <taxon>Bacillariophyceae</taxon>
        <taxon>Bacillariophycidae</taxon>
        <taxon>Bacillariales</taxon>
        <taxon>Bacillariaceae</taxon>
        <taxon>Cylindrotheca</taxon>
    </lineage>
</organism>
<dbReference type="Proteomes" id="UP001295423">
    <property type="component" value="Unassembled WGS sequence"/>
</dbReference>
<dbReference type="PROSITE" id="PS50280">
    <property type="entry name" value="SET"/>
    <property type="match status" value="1"/>
</dbReference>
<evidence type="ECO:0000313" key="5">
    <source>
        <dbReference type="Proteomes" id="UP001295423"/>
    </source>
</evidence>
<dbReference type="InterPro" id="IPR001214">
    <property type="entry name" value="SET_dom"/>
</dbReference>
<sequence length="653" mass="75024">MQIWKEEKLLLVLTLSSIHQGIVARDGESEKQHAECGIYLAPSTIPGAGLGMYAGNREYKHEDIITDGDLMVPIFELDWHNGHLTYNFLWDEYTWAASMFWGTEEELDDTGLISVASFGMGAAVNCMLPLVNVGDAGTEDDYYADLIGLDNAGLSSHSPGIGAFTPYHGRPMEARKEIPKGQELYVSYGEEYFESRDSYSFVPLKEHYQEADRIIESFQDFTASLPDLSQSAREDLWRVVGNESFWNSRIFHALPDTLEEAVRSLETGGTAMKHYNASIRSLDWLEENGECMDNIKDGISTIPDAGRGAFARRFIRKGQVVSPAPLIHLPSRNVLTMFDGEVVMSNEGDENYMVMRDPMKPNHEQLLLNYCFGHRDSTLLLCPYGYLSALINHSQKEPNAKIAWSKKSLIGHPEWFDEPLKEWGGRTTAGLALDFVALRDIEESEEILIDYGDEWEEAWQQHVKNFKPPRKKYIPAFELNRMADLQVKTLSEYDYRSEGVLVFCRRHHVIHFGLDMEEADEWEGYEDEPHFRLGIYPCRPVERRDDDSYNVELIAKEYANVYDMDLWPHHDVVSHILFNVPRDIFYFLDEPVHRDHHQTWSFRHDMRIPDAMFPEAWKNRAAYKLKKEEMEKGSHESDSSNDGDVDNQSGSEL</sequence>
<dbReference type="Gene3D" id="2.170.270.10">
    <property type="entry name" value="SET domain"/>
    <property type="match status" value="1"/>
</dbReference>
<feature type="signal peptide" evidence="2">
    <location>
        <begin position="1"/>
        <end position="24"/>
    </location>
</feature>
<dbReference type="Pfam" id="PF00856">
    <property type="entry name" value="SET"/>
    <property type="match status" value="1"/>
</dbReference>
<dbReference type="AlphaFoldDB" id="A0AAD2JJQ2"/>
<dbReference type="InterPro" id="IPR046341">
    <property type="entry name" value="SET_dom_sf"/>
</dbReference>
<evidence type="ECO:0000256" key="2">
    <source>
        <dbReference type="SAM" id="SignalP"/>
    </source>
</evidence>
<dbReference type="EMBL" id="CAKOGP040001936">
    <property type="protein sequence ID" value="CAJ1957080.1"/>
    <property type="molecule type" value="Genomic_DNA"/>
</dbReference>
<feature type="region of interest" description="Disordered" evidence="1">
    <location>
        <begin position="628"/>
        <end position="653"/>
    </location>
</feature>
<dbReference type="SUPFAM" id="SSF82199">
    <property type="entry name" value="SET domain"/>
    <property type="match status" value="1"/>
</dbReference>
<name>A0AAD2JJQ2_9STRA</name>
<keyword evidence="5" id="KW-1185">Reference proteome</keyword>
<proteinExistence type="predicted"/>
<protein>
    <recommendedName>
        <fullName evidence="3">SET domain-containing protein</fullName>
    </recommendedName>
</protein>
<gene>
    <name evidence="4" type="ORF">CYCCA115_LOCUS16536</name>
</gene>
<comment type="caution">
    <text evidence="4">The sequence shown here is derived from an EMBL/GenBank/DDBJ whole genome shotgun (WGS) entry which is preliminary data.</text>
</comment>
<evidence type="ECO:0000313" key="4">
    <source>
        <dbReference type="EMBL" id="CAJ1957080.1"/>
    </source>
</evidence>
<accession>A0AAD2JJQ2</accession>